<dbReference type="Pfam" id="PF04069">
    <property type="entry name" value="OpuAC"/>
    <property type="match status" value="1"/>
</dbReference>
<dbReference type="InterPro" id="IPR007210">
    <property type="entry name" value="ABC_Gly_betaine_transp_sub-bd"/>
</dbReference>
<dbReference type="CDD" id="cd13643">
    <property type="entry name" value="PBP2_BCP_2"/>
    <property type="match status" value="1"/>
</dbReference>
<evidence type="ECO:0000313" key="2">
    <source>
        <dbReference type="EMBL" id="CAB4894431.1"/>
    </source>
</evidence>
<dbReference type="Gene3D" id="3.40.190.10">
    <property type="entry name" value="Periplasmic binding protein-like II"/>
    <property type="match status" value="1"/>
</dbReference>
<protein>
    <submittedName>
        <fullName evidence="2">Unannotated protein</fullName>
    </submittedName>
</protein>
<dbReference type="GO" id="GO:0022857">
    <property type="term" value="F:transmembrane transporter activity"/>
    <property type="evidence" value="ECO:0007669"/>
    <property type="project" value="InterPro"/>
</dbReference>
<evidence type="ECO:0000259" key="1">
    <source>
        <dbReference type="Pfam" id="PF04069"/>
    </source>
</evidence>
<dbReference type="GO" id="GO:0043190">
    <property type="term" value="C:ATP-binding cassette (ABC) transporter complex"/>
    <property type="evidence" value="ECO:0007669"/>
    <property type="project" value="InterPro"/>
</dbReference>
<dbReference type="PROSITE" id="PS51257">
    <property type="entry name" value="PROKAR_LIPOPROTEIN"/>
    <property type="match status" value="1"/>
</dbReference>
<accession>A0A6J7FGQ1</accession>
<dbReference type="Gene3D" id="3.40.190.100">
    <property type="entry name" value="Glycine betaine-binding periplasmic protein, domain 2"/>
    <property type="match status" value="1"/>
</dbReference>
<reference evidence="2" key="1">
    <citation type="submission" date="2020-05" db="EMBL/GenBank/DDBJ databases">
        <authorList>
            <person name="Chiriac C."/>
            <person name="Salcher M."/>
            <person name="Ghai R."/>
            <person name="Kavagutti S V."/>
        </authorList>
    </citation>
    <scope>NUCLEOTIDE SEQUENCE</scope>
</reference>
<proteinExistence type="predicted"/>
<organism evidence="2">
    <name type="scientific">freshwater metagenome</name>
    <dbReference type="NCBI Taxonomy" id="449393"/>
    <lineage>
        <taxon>unclassified sequences</taxon>
        <taxon>metagenomes</taxon>
        <taxon>ecological metagenomes</taxon>
    </lineage>
</organism>
<dbReference type="AlphaFoldDB" id="A0A6J7FGQ1"/>
<gene>
    <name evidence="2" type="ORF">UFOPK3376_03069</name>
</gene>
<name>A0A6J7FGQ1_9ZZZZ</name>
<dbReference type="SUPFAM" id="SSF53850">
    <property type="entry name" value="Periplasmic binding protein-like II"/>
    <property type="match status" value="1"/>
</dbReference>
<feature type="domain" description="ABC-type glycine betaine transport system substrate-binding" evidence="1">
    <location>
        <begin position="39"/>
        <end position="308"/>
    </location>
</feature>
<dbReference type="EMBL" id="CAFBLP010000133">
    <property type="protein sequence ID" value="CAB4894431.1"/>
    <property type="molecule type" value="Genomic_DNA"/>
</dbReference>
<sequence>MNRRSFIQALAGTAAGAWLITACGSDSKGGSSTGGGTAKIVLVKNAWTASAIDAEIAKQLIEKNLGNPVEITAIDENTQYDGLASGKLDAVLEVWPSGLSADEQKYFDNGSVVNVGKLGAVGRIGWYVPKYVIDQYPTVKTWEGLMDPAIAAKFASAETGSKGRFLGTDPSYSQADEPIIKNLDLPFQVVYSGSEAATVAELDGAVAAKKPILLYWWTPTAATAKYDLVEVELPPYTDGCRAVDADIKCGYPEDVLFKAASAKLKDKDAKVWAFLEKFALTNDQQLALLPSVEIDKKDVTEVAAGWIKDNESVWKPWLA</sequence>